<evidence type="ECO:0000313" key="1">
    <source>
        <dbReference type="EMBL" id="KAA0889684.1"/>
    </source>
</evidence>
<sequence>MHSNNYHHVSDVAGILKAVKSDIESGMLSNFKSLAQAEVFADFFEMAEHLLLEGHKDASAVLLGAVLEDTLRKVAESHSIKTTGPKGNNLTIDPLSNEIAKAGVYGPLVKKQITSWANLRNDAAHGHFDQYDEAQVKQMLLFVQKFCADYLQ</sequence>
<proteinExistence type="predicted"/>
<gene>
    <name evidence="1" type="ORF">ET418_12965</name>
</gene>
<evidence type="ECO:0008006" key="3">
    <source>
        <dbReference type="Google" id="ProtNLM"/>
    </source>
</evidence>
<dbReference type="EMBL" id="SRSD01000008">
    <property type="protein sequence ID" value="KAA0889684.1"/>
    <property type="molecule type" value="Genomic_DNA"/>
</dbReference>
<name>A0A5A9XA01_9BACT</name>
<dbReference type="AlphaFoldDB" id="A0A5A9XA01"/>
<keyword evidence="2" id="KW-1185">Reference proteome</keyword>
<dbReference type="RefSeq" id="WP_149308162.1">
    <property type="nucleotide sequence ID" value="NZ_SRSD01000008.1"/>
</dbReference>
<comment type="caution">
    <text evidence="1">The sequence shown here is derived from an EMBL/GenBank/DDBJ whole genome shotgun (WGS) entry which is preliminary data.</text>
</comment>
<evidence type="ECO:0000313" key="2">
    <source>
        <dbReference type="Proteomes" id="UP000324298"/>
    </source>
</evidence>
<reference evidence="1 2" key="1">
    <citation type="submission" date="2019-04" db="EMBL/GenBank/DDBJ databases">
        <title>Geobacter ruber sp. nov., ferric-reducing bacteria isolated from paddy soil.</title>
        <authorList>
            <person name="Xu Z."/>
            <person name="Masuda Y."/>
            <person name="Itoh H."/>
            <person name="Senoo K."/>
        </authorList>
    </citation>
    <scope>NUCLEOTIDE SEQUENCE [LARGE SCALE GENOMIC DNA]</scope>
    <source>
        <strain evidence="1 2">Red88</strain>
    </source>
</reference>
<protein>
    <recommendedName>
        <fullName evidence="3">DUF4145 domain-containing protein</fullName>
    </recommendedName>
</protein>
<organism evidence="1 2">
    <name type="scientific">Oryzomonas rubra</name>
    <dbReference type="NCBI Taxonomy" id="2509454"/>
    <lineage>
        <taxon>Bacteria</taxon>
        <taxon>Pseudomonadati</taxon>
        <taxon>Thermodesulfobacteriota</taxon>
        <taxon>Desulfuromonadia</taxon>
        <taxon>Geobacterales</taxon>
        <taxon>Geobacteraceae</taxon>
        <taxon>Oryzomonas</taxon>
    </lineage>
</organism>
<dbReference type="Proteomes" id="UP000324298">
    <property type="component" value="Unassembled WGS sequence"/>
</dbReference>
<dbReference type="OrthoDB" id="1435962at2"/>
<accession>A0A5A9XA01</accession>